<keyword evidence="5" id="KW-1185">Reference proteome</keyword>
<evidence type="ECO:0000256" key="2">
    <source>
        <dbReference type="ARBA" id="ARBA00023315"/>
    </source>
</evidence>
<keyword evidence="4" id="KW-0687">Ribonucleoprotein</keyword>
<evidence type="ECO:0000256" key="1">
    <source>
        <dbReference type="ARBA" id="ARBA00022679"/>
    </source>
</evidence>
<dbReference type="PANTHER" id="PTHR43877:SF2">
    <property type="entry name" value="AMINOALKYLPHOSPHONATE N-ACETYLTRANSFERASE-RELATED"/>
    <property type="match status" value="1"/>
</dbReference>
<dbReference type="SUPFAM" id="SSF55729">
    <property type="entry name" value="Acyl-CoA N-acyltransferases (Nat)"/>
    <property type="match status" value="1"/>
</dbReference>
<dbReference type="Gene3D" id="3.40.630.30">
    <property type="match status" value="1"/>
</dbReference>
<gene>
    <name evidence="4" type="ORF">MECH1_V1_2089</name>
</gene>
<evidence type="ECO:0000313" key="4">
    <source>
        <dbReference type="EMBL" id="CAL1240865.1"/>
    </source>
</evidence>
<dbReference type="InterPro" id="IPR050832">
    <property type="entry name" value="Bact_Acetyltransf"/>
</dbReference>
<dbReference type="PROSITE" id="PS51186">
    <property type="entry name" value="GNAT"/>
    <property type="match status" value="1"/>
</dbReference>
<keyword evidence="1" id="KW-0808">Transferase</keyword>
<dbReference type="Pfam" id="PF00583">
    <property type="entry name" value="Acetyltransf_1"/>
    <property type="match status" value="1"/>
</dbReference>
<dbReference type="InterPro" id="IPR000182">
    <property type="entry name" value="GNAT_dom"/>
</dbReference>
<protein>
    <submittedName>
        <fullName evidence="4">Ribosomal protein S18 acetylase RimI</fullName>
    </submittedName>
</protein>
<dbReference type="CDD" id="cd04301">
    <property type="entry name" value="NAT_SF"/>
    <property type="match status" value="1"/>
</dbReference>
<name>A0ABP1CC26_9GAMM</name>
<dbReference type="GO" id="GO:0005840">
    <property type="term" value="C:ribosome"/>
    <property type="evidence" value="ECO:0007669"/>
    <property type="project" value="UniProtKB-KW"/>
</dbReference>
<dbReference type="Proteomes" id="UP001497493">
    <property type="component" value="Chromosome"/>
</dbReference>
<dbReference type="RefSeq" id="WP_348757423.1">
    <property type="nucleotide sequence ID" value="NZ_OZ026884.1"/>
</dbReference>
<sequence>MTILIRKAEPNDLPALLRLLEALFGIETDFAFDPAKQAAGLGLLLTSDGARVLVAEHDGAVVGMGSIQIVVSTAEGGPVGWVEDLVVAADHRGRGIGRRLLEHLEAWAVERGLSRLQLLADRHNSDALGFYQRLGWQRTALLALRKFPAQDRR</sequence>
<dbReference type="PANTHER" id="PTHR43877">
    <property type="entry name" value="AMINOALKYLPHOSPHONATE N-ACETYLTRANSFERASE-RELATED-RELATED"/>
    <property type="match status" value="1"/>
</dbReference>
<proteinExistence type="predicted"/>
<evidence type="ECO:0000313" key="5">
    <source>
        <dbReference type="Proteomes" id="UP001497493"/>
    </source>
</evidence>
<evidence type="ECO:0000259" key="3">
    <source>
        <dbReference type="PROSITE" id="PS51186"/>
    </source>
</evidence>
<accession>A0ABP1CC26</accession>
<feature type="domain" description="N-acetyltransferase" evidence="3">
    <location>
        <begin position="3"/>
        <end position="153"/>
    </location>
</feature>
<organism evidence="4 5">
    <name type="scientific">Candidatus Methylocalor cossyra</name>
    <dbReference type="NCBI Taxonomy" id="3108543"/>
    <lineage>
        <taxon>Bacteria</taxon>
        <taxon>Pseudomonadati</taxon>
        <taxon>Pseudomonadota</taxon>
        <taxon>Gammaproteobacteria</taxon>
        <taxon>Methylococcales</taxon>
        <taxon>Methylococcaceae</taxon>
        <taxon>Candidatus Methylocalor</taxon>
    </lineage>
</organism>
<dbReference type="EMBL" id="OZ026884">
    <property type="protein sequence ID" value="CAL1240865.1"/>
    <property type="molecule type" value="Genomic_DNA"/>
</dbReference>
<keyword evidence="2" id="KW-0012">Acyltransferase</keyword>
<reference evidence="4 5" key="1">
    <citation type="submission" date="2024-04" db="EMBL/GenBank/DDBJ databases">
        <authorList>
            <person name="Cremers G."/>
        </authorList>
    </citation>
    <scope>NUCLEOTIDE SEQUENCE [LARGE SCALE GENOMIC DNA]</scope>
    <source>
        <strain evidence="4">MeCH1-AG</strain>
    </source>
</reference>
<dbReference type="InterPro" id="IPR016181">
    <property type="entry name" value="Acyl_CoA_acyltransferase"/>
</dbReference>
<keyword evidence="4" id="KW-0689">Ribosomal protein</keyword>